<dbReference type="PROSITE" id="PS50850">
    <property type="entry name" value="MFS"/>
    <property type="match status" value="1"/>
</dbReference>
<dbReference type="AlphaFoldDB" id="A0A0R2DUA4"/>
<evidence type="ECO:0000256" key="3">
    <source>
        <dbReference type="ARBA" id="ARBA00022692"/>
    </source>
</evidence>
<dbReference type="PANTHER" id="PTHR11360:SF284">
    <property type="entry name" value="EG:103B4.3 PROTEIN-RELATED"/>
    <property type="match status" value="1"/>
</dbReference>
<evidence type="ECO:0000256" key="1">
    <source>
        <dbReference type="ARBA" id="ARBA00004651"/>
    </source>
</evidence>
<evidence type="ECO:0000256" key="4">
    <source>
        <dbReference type="ARBA" id="ARBA00022989"/>
    </source>
</evidence>
<dbReference type="GO" id="GO:0005886">
    <property type="term" value="C:plasma membrane"/>
    <property type="evidence" value="ECO:0007669"/>
    <property type="project" value="UniProtKB-SubCell"/>
</dbReference>
<protein>
    <recommendedName>
        <fullName evidence="7">Major facilitator superfamily (MFS) profile domain-containing protein</fullName>
    </recommendedName>
</protein>
<feature type="transmembrane region" description="Helical" evidence="6">
    <location>
        <begin position="24"/>
        <end position="44"/>
    </location>
</feature>
<dbReference type="Gene3D" id="1.20.1250.20">
    <property type="entry name" value="MFS general substrate transporter like domains"/>
    <property type="match status" value="2"/>
</dbReference>
<keyword evidence="5 6" id="KW-0472">Membrane</keyword>
<keyword evidence="4 6" id="KW-1133">Transmembrane helix</keyword>
<sequence length="384" mass="41244">MVLMGSFLGSISEATHVSIAIVSYYYTVLVLIMALMMPLVPKALASINNTVIYLAATIAITVSLILISHITQIWMFFVIAVVIGVAISFMNFVPVGILIDNWFNEKIGLAIGICWAITSAFQGIMSPVLSVWIDSVGWQEALNTLAIIVGVLSIPCSFLIKFTPKLARSHALGEKHGEVADDEEVQISTKVILRSASFWIVTLLMCLLQFPAVLNQMFPTYVVAVGFKPTIGGFMVTAAMLFDIFLNPLVGITGDKFGAEKSSVGWMFVGLLSLGMLILATNVHSAGLAIAAAGLNDIIYVFLGTGITALAQSIFGARAFAKGFSLVGSFSFIIGAFAMPVNNLIAEKFGNFNAVYIFFGILVLISIGLIIFGGKNHFEDRSVD</sequence>
<dbReference type="SUPFAM" id="SSF103473">
    <property type="entry name" value="MFS general substrate transporter"/>
    <property type="match status" value="1"/>
</dbReference>
<feature type="transmembrane region" description="Helical" evidence="6">
    <location>
        <begin position="264"/>
        <end position="283"/>
    </location>
</feature>
<dbReference type="eggNOG" id="COG2807">
    <property type="taxonomic scope" value="Bacteria"/>
</dbReference>
<dbReference type="Pfam" id="PF07690">
    <property type="entry name" value="MFS_1"/>
    <property type="match status" value="1"/>
</dbReference>
<feature type="transmembrane region" description="Helical" evidence="6">
    <location>
        <begin position="353"/>
        <end position="372"/>
    </location>
</feature>
<proteinExistence type="predicted"/>
<dbReference type="InterPro" id="IPR011701">
    <property type="entry name" value="MFS"/>
</dbReference>
<keyword evidence="2" id="KW-0813">Transport</keyword>
<dbReference type="Proteomes" id="UP000050961">
    <property type="component" value="Unassembled WGS sequence"/>
</dbReference>
<evidence type="ECO:0000313" key="8">
    <source>
        <dbReference type="EMBL" id="KRN07529.1"/>
    </source>
</evidence>
<feature type="transmembrane region" description="Helical" evidence="6">
    <location>
        <begin position="51"/>
        <end position="67"/>
    </location>
</feature>
<evidence type="ECO:0000259" key="7">
    <source>
        <dbReference type="PROSITE" id="PS50850"/>
    </source>
</evidence>
<feature type="domain" description="Major facilitator superfamily (MFS) profile" evidence="7">
    <location>
        <begin position="1"/>
        <end position="378"/>
    </location>
</feature>
<evidence type="ECO:0000256" key="2">
    <source>
        <dbReference type="ARBA" id="ARBA00022448"/>
    </source>
</evidence>
<dbReference type="STRING" id="1423806.FD15_GL000812"/>
<dbReference type="InterPro" id="IPR020846">
    <property type="entry name" value="MFS_dom"/>
</dbReference>
<evidence type="ECO:0000313" key="9">
    <source>
        <dbReference type="Proteomes" id="UP000050961"/>
    </source>
</evidence>
<feature type="transmembrane region" description="Helical" evidence="6">
    <location>
        <begin position="73"/>
        <end position="95"/>
    </location>
</feature>
<dbReference type="EMBL" id="AYZF01000002">
    <property type="protein sequence ID" value="KRN07529.1"/>
    <property type="molecule type" value="Genomic_DNA"/>
</dbReference>
<feature type="transmembrane region" description="Helical" evidence="6">
    <location>
        <begin position="289"/>
        <end position="311"/>
    </location>
</feature>
<dbReference type="GO" id="GO:0022857">
    <property type="term" value="F:transmembrane transporter activity"/>
    <property type="evidence" value="ECO:0007669"/>
    <property type="project" value="InterPro"/>
</dbReference>
<keyword evidence="9" id="KW-1185">Reference proteome</keyword>
<dbReference type="PANTHER" id="PTHR11360">
    <property type="entry name" value="MONOCARBOXYLATE TRANSPORTER"/>
    <property type="match status" value="1"/>
</dbReference>
<keyword evidence="3 6" id="KW-0812">Transmembrane</keyword>
<name>A0A0R2DUA4_9LACO</name>
<feature type="transmembrane region" description="Helical" evidence="6">
    <location>
        <begin position="323"/>
        <end position="341"/>
    </location>
</feature>
<evidence type="ECO:0000256" key="6">
    <source>
        <dbReference type="SAM" id="Phobius"/>
    </source>
</evidence>
<feature type="transmembrane region" description="Helical" evidence="6">
    <location>
        <begin position="196"/>
        <end position="218"/>
    </location>
</feature>
<reference evidence="8 9" key="1">
    <citation type="journal article" date="2015" name="Genome Announc.">
        <title>Expanding the biotechnology potential of lactobacilli through comparative genomics of 213 strains and associated genera.</title>
        <authorList>
            <person name="Sun Z."/>
            <person name="Harris H.M."/>
            <person name="McCann A."/>
            <person name="Guo C."/>
            <person name="Argimon S."/>
            <person name="Zhang W."/>
            <person name="Yang X."/>
            <person name="Jeffery I.B."/>
            <person name="Cooney J.C."/>
            <person name="Kagawa T.F."/>
            <person name="Liu W."/>
            <person name="Song Y."/>
            <person name="Salvetti E."/>
            <person name="Wrobel A."/>
            <person name="Rasinkangas P."/>
            <person name="Parkhill J."/>
            <person name="Rea M.C."/>
            <person name="O'Sullivan O."/>
            <person name="Ritari J."/>
            <person name="Douillard F.P."/>
            <person name="Paul Ross R."/>
            <person name="Yang R."/>
            <person name="Briner A.E."/>
            <person name="Felis G.E."/>
            <person name="de Vos W.M."/>
            <person name="Barrangou R."/>
            <person name="Klaenhammer T.R."/>
            <person name="Caufield P.W."/>
            <person name="Cui Y."/>
            <person name="Zhang H."/>
            <person name="O'Toole P.W."/>
        </authorList>
    </citation>
    <scope>NUCLEOTIDE SEQUENCE [LARGE SCALE GENOMIC DNA]</scope>
    <source>
        <strain evidence="8 9">DSM 21376</strain>
    </source>
</reference>
<comment type="caution">
    <text evidence="8">The sequence shown here is derived from an EMBL/GenBank/DDBJ whole genome shotgun (WGS) entry which is preliminary data.</text>
</comment>
<evidence type="ECO:0000256" key="5">
    <source>
        <dbReference type="ARBA" id="ARBA00023136"/>
    </source>
</evidence>
<accession>A0A0R2DUA4</accession>
<gene>
    <name evidence="8" type="ORF">FD15_GL000812</name>
</gene>
<comment type="subcellular location">
    <subcellularLocation>
        <location evidence="1">Cell membrane</location>
        <topology evidence="1">Multi-pass membrane protein</topology>
    </subcellularLocation>
</comment>
<feature type="transmembrane region" description="Helical" evidence="6">
    <location>
        <begin position="107"/>
        <end position="129"/>
    </location>
</feature>
<dbReference type="InterPro" id="IPR050327">
    <property type="entry name" value="Proton-linked_MCT"/>
</dbReference>
<dbReference type="PATRIC" id="fig|1423806.3.peg.824"/>
<feature type="transmembrane region" description="Helical" evidence="6">
    <location>
        <begin position="141"/>
        <end position="160"/>
    </location>
</feature>
<dbReference type="InterPro" id="IPR036259">
    <property type="entry name" value="MFS_trans_sf"/>
</dbReference>
<organism evidence="8 9">
    <name type="scientific">Liquorilactobacillus sucicola DSM 21376 = JCM 15457</name>
    <dbReference type="NCBI Taxonomy" id="1423806"/>
    <lineage>
        <taxon>Bacteria</taxon>
        <taxon>Bacillati</taxon>
        <taxon>Bacillota</taxon>
        <taxon>Bacilli</taxon>
        <taxon>Lactobacillales</taxon>
        <taxon>Lactobacillaceae</taxon>
        <taxon>Liquorilactobacillus</taxon>
    </lineage>
</organism>
<feature type="transmembrane region" description="Helical" evidence="6">
    <location>
        <begin position="230"/>
        <end position="252"/>
    </location>
</feature>